<dbReference type="SMART" id="SM00320">
    <property type="entry name" value="WD40"/>
    <property type="match status" value="6"/>
</dbReference>
<dbReference type="Pfam" id="PF08232">
    <property type="entry name" value="Striatin"/>
    <property type="match status" value="1"/>
</dbReference>
<dbReference type="AlphaFoldDB" id="A0AAW2YT18"/>
<dbReference type="PRINTS" id="PR00320">
    <property type="entry name" value="GPROTEINBRPT"/>
</dbReference>
<sequence length="686" mass="76259">MSQMQQEPQSQAIGFPSVINFLQKEYRKIESERELWELERGEYKASINNLVASTKSKDKIQYDLIRRIKMLEFALRTERTRHRMYLTKVNDTVTNEQEKQILTDYENNTLTRQALEENSEAPTKTAAKSNGTAPEALPSNISQTLLAGKAPKSVQMIRGLLDDLNCSDAWNLLSRPSTITEESLNNDEFLQNLASTAPTTRSDNETNGSQALFMNGDNETPHIVPTPPQLPTALPAHQVPEVNNNTSTAPDQEYNLQKELADKYNIRPENLEKLMAKAQGGSGKLSQPKRKSVSWDFETDENNENTNVEESQSKSEANKIVEQLREVKINSSTSSSASSSSTSENQLVNHQHRAWKPKYVLASHLDGVRCVSFHDREPLLLSGSEDQTVKLWNVSKPSKRSNEPIQTFRGHTGPVFTVKCAGEFCVSAGADTTVRIWDTPQPDNNPYAAHGHATPFSRAVLSGHTDAIWSLSTSKDSILSASADGSIRMWNYAKIMQESEQVEEMKRGTTKVNTSSMVVYENASDQGVPTSVVHVEGPNKFVVARTDASLSLYDAESKNIIWSANSSSGPDLIYQCVSHPTLPMIVSAHDSGAIRFWDIRSSQCAFEMVGHKDAVSCLAFDPSGLYFMSGGHDSSLRVWDVQTKHCVQEIPTHRKKYDESIHSIAYHPTKTMVASAGADSIIKLFQ</sequence>
<evidence type="ECO:0000256" key="7">
    <source>
        <dbReference type="SAM" id="MobiDB-lite"/>
    </source>
</evidence>
<feature type="compositionally biased region" description="Polar residues" evidence="7">
    <location>
        <begin position="120"/>
        <end position="132"/>
    </location>
</feature>
<dbReference type="InterPro" id="IPR013258">
    <property type="entry name" value="Striatin_N"/>
</dbReference>
<keyword evidence="4" id="KW-0112">Calmodulin-binding</keyword>
<dbReference type="PROSITE" id="PS50082">
    <property type="entry name" value="WD_REPEATS_2"/>
    <property type="match status" value="5"/>
</dbReference>
<name>A0AAW2YT18_9EUKA</name>
<accession>A0AAW2YT18</accession>
<dbReference type="InterPro" id="IPR051488">
    <property type="entry name" value="WD_repeat_striatin"/>
</dbReference>
<feature type="domain" description="Striatin N-terminal" evidence="8">
    <location>
        <begin position="16"/>
        <end position="130"/>
    </location>
</feature>
<keyword evidence="10" id="KW-1185">Reference proteome</keyword>
<dbReference type="PROSITE" id="PS50294">
    <property type="entry name" value="WD_REPEATS_REGION"/>
    <property type="match status" value="5"/>
</dbReference>
<dbReference type="SUPFAM" id="SSF50978">
    <property type="entry name" value="WD40 repeat-like"/>
    <property type="match status" value="1"/>
</dbReference>
<dbReference type="InterPro" id="IPR001680">
    <property type="entry name" value="WD40_rpt"/>
</dbReference>
<dbReference type="InterPro" id="IPR015943">
    <property type="entry name" value="WD40/YVTN_repeat-like_dom_sf"/>
</dbReference>
<evidence type="ECO:0000313" key="10">
    <source>
        <dbReference type="Proteomes" id="UP001431209"/>
    </source>
</evidence>
<evidence type="ECO:0000256" key="6">
    <source>
        <dbReference type="PROSITE-ProRule" id="PRU00221"/>
    </source>
</evidence>
<evidence type="ECO:0000256" key="3">
    <source>
        <dbReference type="ARBA" id="ARBA00022737"/>
    </source>
</evidence>
<reference evidence="9 10" key="1">
    <citation type="submission" date="2024-03" db="EMBL/GenBank/DDBJ databases">
        <title>The Acrasis kona genome and developmental transcriptomes reveal deep origins of eukaryotic multicellular pathways.</title>
        <authorList>
            <person name="Sheikh S."/>
            <person name="Fu C.-J."/>
            <person name="Brown M.W."/>
            <person name="Baldauf S.L."/>
        </authorList>
    </citation>
    <scope>NUCLEOTIDE SEQUENCE [LARGE SCALE GENOMIC DNA]</scope>
    <source>
        <strain evidence="9 10">ATCC MYA-3509</strain>
    </source>
</reference>
<feature type="region of interest" description="Disordered" evidence="7">
    <location>
        <begin position="329"/>
        <end position="349"/>
    </location>
</feature>
<comment type="caution">
    <text evidence="9">The sequence shown here is derived from an EMBL/GenBank/DDBJ whole genome shotgun (WGS) entry which is preliminary data.</text>
</comment>
<dbReference type="CDD" id="cd00200">
    <property type="entry name" value="WD40"/>
    <property type="match status" value="1"/>
</dbReference>
<proteinExistence type="inferred from homology"/>
<protein>
    <recommendedName>
        <fullName evidence="8">Striatin N-terminal domain-containing protein</fullName>
    </recommendedName>
</protein>
<feature type="repeat" description="WD" evidence="6">
    <location>
        <begin position="608"/>
        <end position="649"/>
    </location>
</feature>
<evidence type="ECO:0000313" key="9">
    <source>
        <dbReference type="EMBL" id="KAL0479759.1"/>
    </source>
</evidence>
<gene>
    <name evidence="9" type="ORF">AKO1_007552</name>
</gene>
<dbReference type="PANTHER" id="PTHR15653">
    <property type="entry name" value="STRIATIN"/>
    <property type="match status" value="1"/>
</dbReference>
<dbReference type="Gene3D" id="1.20.5.300">
    <property type="match status" value="1"/>
</dbReference>
<evidence type="ECO:0000256" key="4">
    <source>
        <dbReference type="ARBA" id="ARBA00022860"/>
    </source>
</evidence>
<feature type="repeat" description="WD" evidence="6">
    <location>
        <begin position="654"/>
        <end position="686"/>
    </location>
</feature>
<feature type="compositionally biased region" description="Low complexity" evidence="7">
    <location>
        <begin position="331"/>
        <end position="343"/>
    </location>
</feature>
<dbReference type="EMBL" id="JAOPGA020000597">
    <property type="protein sequence ID" value="KAL0479759.1"/>
    <property type="molecule type" value="Genomic_DNA"/>
</dbReference>
<dbReference type="Pfam" id="PF00400">
    <property type="entry name" value="WD40"/>
    <property type="match status" value="5"/>
</dbReference>
<evidence type="ECO:0000259" key="8">
    <source>
        <dbReference type="Pfam" id="PF08232"/>
    </source>
</evidence>
<feature type="repeat" description="WD" evidence="6">
    <location>
        <begin position="361"/>
        <end position="402"/>
    </location>
</feature>
<dbReference type="GO" id="GO:0005516">
    <property type="term" value="F:calmodulin binding"/>
    <property type="evidence" value="ECO:0007669"/>
    <property type="project" value="UniProtKB-KW"/>
</dbReference>
<keyword evidence="5" id="KW-0175">Coiled coil</keyword>
<dbReference type="InterPro" id="IPR020472">
    <property type="entry name" value="WD40_PAC1"/>
</dbReference>
<organism evidence="9 10">
    <name type="scientific">Acrasis kona</name>
    <dbReference type="NCBI Taxonomy" id="1008807"/>
    <lineage>
        <taxon>Eukaryota</taxon>
        <taxon>Discoba</taxon>
        <taxon>Heterolobosea</taxon>
        <taxon>Tetramitia</taxon>
        <taxon>Eutetramitia</taxon>
        <taxon>Acrasidae</taxon>
        <taxon>Acrasis</taxon>
    </lineage>
</organism>
<keyword evidence="3" id="KW-0677">Repeat</keyword>
<dbReference type="PROSITE" id="PS00678">
    <property type="entry name" value="WD_REPEATS_1"/>
    <property type="match status" value="1"/>
</dbReference>
<dbReference type="Proteomes" id="UP001431209">
    <property type="component" value="Unassembled WGS sequence"/>
</dbReference>
<dbReference type="InterPro" id="IPR036322">
    <property type="entry name" value="WD40_repeat_dom_sf"/>
</dbReference>
<dbReference type="PANTHER" id="PTHR15653:SF0">
    <property type="entry name" value="CONNECTOR OF KINASE TO AP-1, ISOFORM E"/>
    <property type="match status" value="1"/>
</dbReference>
<feature type="repeat" description="WD" evidence="6">
    <location>
        <begin position="408"/>
        <end position="438"/>
    </location>
</feature>
<dbReference type="InterPro" id="IPR019775">
    <property type="entry name" value="WD40_repeat_CS"/>
</dbReference>
<comment type="similarity">
    <text evidence="1">Belongs to the WD repeat striatin family.</text>
</comment>
<evidence type="ECO:0000256" key="5">
    <source>
        <dbReference type="ARBA" id="ARBA00023054"/>
    </source>
</evidence>
<keyword evidence="2 6" id="KW-0853">WD repeat</keyword>
<feature type="region of interest" description="Disordered" evidence="7">
    <location>
        <begin position="116"/>
        <end position="136"/>
    </location>
</feature>
<dbReference type="Gene3D" id="2.130.10.10">
    <property type="entry name" value="YVTN repeat-like/Quinoprotein amine dehydrogenase"/>
    <property type="match status" value="2"/>
</dbReference>
<feature type="repeat" description="WD" evidence="6">
    <location>
        <begin position="461"/>
        <end position="491"/>
    </location>
</feature>
<evidence type="ECO:0000256" key="2">
    <source>
        <dbReference type="ARBA" id="ARBA00022574"/>
    </source>
</evidence>
<feature type="region of interest" description="Disordered" evidence="7">
    <location>
        <begin position="277"/>
        <end position="316"/>
    </location>
</feature>
<evidence type="ECO:0000256" key="1">
    <source>
        <dbReference type="ARBA" id="ARBA00009616"/>
    </source>
</evidence>